<keyword evidence="1" id="KW-0813">Transport</keyword>
<name>V8NHV7_OPHHA</name>
<dbReference type="Pfam" id="PF21335">
    <property type="entry name" value="ATPD_C_metazoa"/>
    <property type="match status" value="1"/>
</dbReference>
<gene>
    <name evidence="6" type="primary">Atp5d</name>
    <name evidence="6" type="ORF">L345_12710</name>
</gene>
<dbReference type="Proteomes" id="UP000018936">
    <property type="component" value="Unassembled WGS sequence"/>
</dbReference>
<evidence type="ECO:0000256" key="3">
    <source>
        <dbReference type="ARBA" id="ARBA00023310"/>
    </source>
</evidence>
<dbReference type="SUPFAM" id="SSF46604">
    <property type="entry name" value="Epsilon subunit of F1F0-ATP synthase C-terminal domain"/>
    <property type="match status" value="1"/>
</dbReference>
<dbReference type="PANTHER" id="PTHR13822">
    <property type="entry name" value="ATP SYNTHASE DELTA/EPSILON CHAIN"/>
    <property type="match status" value="1"/>
</dbReference>
<feature type="coiled-coil region" evidence="4">
    <location>
        <begin position="162"/>
        <end position="196"/>
    </location>
</feature>
<dbReference type="FunFam" id="1.20.5.440:FF:000002">
    <property type="entry name" value="ATP synthase subunit delta, mitochondrial"/>
    <property type="match status" value="1"/>
</dbReference>
<evidence type="ECO:0000313" key="6">
    <source>
        <dbReference type="EMBL" id="ETE61536.1"/>
    </source>
</evidence>
<dbReference type="Gene3D" id="1.20.5.440">
    <property type="entry name" value="ATP synthase delta/epsilon subunit, C-terminal domain"/>
    <property type="match status" value="1"/>
</dbReference>
<dbReference type="GO" id="GO:0046933">
    <property type="term" value="F:proton-transporting ATP synthase activity, rotational mechanism"/>
    <property type="evidence" value="ECO:0007669"/>
    <property type="project" value="InterPro"/>
</dbReference>
<dbReference type="AlphaFoldDB" id="V8NHV7"/>
<dbReference type="GO" id="GO:0045259">
    <property type="term" value="C:proton-transporting ATP synthase complex"/>
    <property type="evidence" value="ECO:0007669"/>
    <property type="project" value="UniProtKB-KW"/>
</dbReference>
<protein>
    <submittedName>
        <fullName evidence="6">ATP synthase subunit delta, mitochondrial</fullName>
    </submittedName>
</protein>
<dbReference type="InterPro" id="IPR048937">
    <property type="entry name" value="ATPD_C_metazoa"/>
</dbReference>
<evidence type="ECO:0000256" key="1">
    <source>
        <dbReference type="ARBA" id="ARBA00022781"/>
    </source>
</evidence>
<dbReference type="OrthoDB" id="270171at2759"/>
<keyword evidence="2" id="KW-0139">CF(1)</keyword>
<sequence length="235" mass="25220">MGTTVPKQHRLMSELQWLLVNFPMHHGKGGGALPEPTYHAAGGRPASRHASRQTLFLPPPTAGLLGVVGQAWLPVDLSASPQLCPWLRHVPRRSFSLPRFGLGVPVPVPSLCRSGGSCYGPRTAGLHLRLALSVSSGSLTVNADSSVQLLAEEVALLDQLDAATAKSNLDKALSELTSATDEVAKAEAQINVEANEAIVKALEKFHHCCFRSGFLKFWTSPHPSLSSFGLYRICE</sequence>
<keyword evidence="3" id="KW-0066">ATP synthesis</keyword>
<evidence type="ECO:0000259" key="5">
    <source>
        <dbReference type="Pfam" id="PF21335"/>
    </source>
</evidence>
<organism evidence="6 7">
    <name type="scientific">Ophiophagus hannah</name>
    <name type="common">King cobra</name>
    <name type="synonym">Naja hannah</name>
    <dbReference type="NCBI Taxonomy" id="8665"/>
    <lineage>
        <taxon>Eukaryota</taxon>
        <taxon>Metazoa</taxon>
        <taxon>Chordata</taxon>
        <taxon>Craniata</taxon>
        <taxon>Vertebrata</taxon>
        <taxon>Euteleostomi</taxon>
        <taxon>Lepidosauria</taxon>
        <taxon>Squamata</taxon>
        <taxon>Bifurcata</taxon>
        <taxon>Unidentata</taxon>
        <taxon>Episquamata</taxon>
        <taxon>Toxicofera</taxon>
        <taxon>Serpentes</taxon>
        <taxon>Colubroidea</taxon>
        <taxon>Elapidae</taxon>
        <taxon>Elapinae</taxon>
        <taxon>Ophiophagus</taxon>
    </lineage>
</organism>
<comment type="caution">
    <text evidence="6">The sequence shown here is derived from an EMBL/GenBank/DDBJ whole genome shotgun (WGS) entry which is preliminary data.</text>
</comment>
<dbReference type="PANTHER" id="PTHR13822:SF7">
    <property type="entry name" value="ATP SYNTHASE SUBUNIT DELTA, MITOCHONDRIAL"/>
    <property type="match status" value="1"/>
</dbReference>
<keyword evidence="4" id="KW-0175">Coiled coil</keyword>
<evidence type="ECO:0000256" key="4">
    <source>
        <dbReference type="SAM" id="Coils"/>
    </source>
</evidence>
<evidence type="ECO:0000313" key="7">
    <source>
        <dbReference type="Proteomes" id="UP000018936"/>
    </source>
</evidence>
<proteinExistence type="predicted"/>
<dbReference type="InterPro" id="IPR036794">
    <property type="entry name" value="ATP_F1_dsu/esu_C_sf"/>
</dbReference>
<dbReference type="InterPro" id="IPR001469">
    <property type="entry name" value="ATP_synth_F1_dsu/esu"/>
</dbReference>
<keyword evidence="7" id="KW-1185">Reference proteome</keyword>
<reference evidence="6 7" key="1">
    <citation type="journal article" date="2013" name="Proc. Natl. Acad. Sci. U.S.A.">
        <title>The king cobra genome reveals dynamic gene evolution and adaptation in the snake venom system.</title>
        <authorList>
            <person name="Vonk F.J."/>
            <person name="Casewell N.R."/>
            <person name="Henkel C.V."/>
            <person name="Heimberg A.M."/>
            <person name="Jansen H.J."/>
            <person name="McCleary R.J."/>
            <person name="Kerkkamp H.M."/>
            <person name="Vos R.A."/>
            <person name="Guerreiro I."/>
            <person name="Calvete J.J."/>
            <person name="Wuster W."/>
            <person name="Woods A.E."/>
            <person name="Logan J.M."/>
            <person name="Harrison R.A."/>
            <person name="Castoe T.A."/>
            <person name="de Koning A.P."/>
            <person name="Pollock D.D."/>
            <person name="Yandell M."/>
            <person name="Calderon D."/>
            <person name="Renjifo C."/>
            <person name="Currier R.B."/>
            <person name="Salgado D."/>
            <person name="Pla D."/>
            <person name="Sanz L."/>
            <person name="Hyder A.S."/>
            <person name="Ribeiro J.M."/>
            <person name="Arntzen J.W."/>
            <person name="van den Thillart G.E."/>
            <person name="Boetzer M."/>
            <person name="Pirovano W."/>
            <person name="Dirks R.P."/>
            <person name="Spaink H.P."/>
            <person name="Duboule D."/>
            <person name="McGlinn E."/>
            <person name="Kini R.M."/>
            <person name="Richardson M.K."/>
        </authorList>
    </citation>
    <scope>NUCLEOTIDE SEQUENCE</scope>
    <source>
        <tissue evidence="6">Blood</tissue>
    </source>
</reference>
<keyword evidence="1" id="KW-0375">Hydrogen ion transport</keyword>
<accession>V8NHV7</accession>
<keyword evidence="1" id="KW-0406">Ion transport</keyword>
<evidence type="ECO:0000256" key="2">
    <source>
        <dbReference type="ARBA" id="ARBA00023196"/>
    </source>
</evidence>
<dbReference type="EMBL" id="AZIM01003843">
    <property type="protein sequence ID" value="ETE61536.1"/>
    <property type="molecule type" value="Genomic_DNA"/>
</dbReference>
<feature type="domain" description="F1F0-ATP synthase delta subunit C-terminal" evidence="5">
    <location>
        <begin position="160"/>
        <end position="201"/>
    </location>
</feature>
<feature type="non-terminal residue" evidence="6">
    <location>
        <position position="1"/>
    </location>
</feature>